<reference evidence="3" key="1">
    <citation type="submission" date="2022-11" db="UniProtKB">
        <authorList>
            <consortium name="WormBaseParasite"/>
        </authorList>
    </citation>
    <scope>IDENTIFICATION</scope>
</reference>
<dbReference type="SUPFAM" id="SSF52087">
    <property type="entry name" value="CRAL/TRIO domain"/>
    <property type="match status" value="1"/>
</dbReference>
<dbReference type="PROSITE" id="PS50191">
    <property type="entry name" value="CRAL_TRIO"/>
    <property type="match status" value="1"/>
</dbReference>
<dbReference type="Gene3D" id="3.40.525.10">
    <property type="entry name" value="CRAL-TRIO lipid binding domain"/>
    <property type="match status" value="1"/>
</dbReference>
<organism evidence="2 3">
    <name type="scientific">Setaria digitata</name>
    <dbReference type="NCBI Taxonomy" id="48799"/>
    <lineage>
        <taxon>Eukaryota</taxon>
        <taxon>Metazoa</taxon>
        <taxon>Ecdysozoa</taxon>
        <taxon>Nematoda</taxon>
        <taxon>Chromadorea</taxon>
        <taxon>Rhabditida</taxon>
        <taxon>Spirurina</taxon>
        <taxon>Spiruromorpha</taxon>
        <taxon>Filarioidea</taxon>
        <taxon>Setariidae</taxon>
        <taxon>Setaria</taxon>
    </lineage>
</organism>
<dbReference type="CDD" id="cd00170">
    <property type="entry name" value="SEC14"/>
    <property type="match status" value="1"/>
</dbReference>
<dbReference type="InterPro" id="IPR051064">
    <property type="entry name" value="SEC14/CRAL-TRIO_domain"/>
</dbReference>
<dbReference type="AlphaFoldDB" id="A0A915PC21"/>
<proteinExistence type="predicted"/>
<dbReference type="InterPro" id="IPR001251">
    <property type="entry name" value="CRAL-TRIO_dom"/>
</dbReference>
<dbReference type="WBParaSite" id="sdigi.contig1.g28.t1">
    <property type="protein sequence ID" value="sdigi.contig1.g28.t1"/>
    <property type="gene ID" value="sdigi.contig1.g28"/>
</dbReference>
<sequence length="298" mass="34836">MPAKFKLAPRASLNECSLIEQLRNKLTGQLPDGIPDDLNTDLNLLRWIRGFDGDFDKITKNFCTYVESRRAAGFDLKDLPEKFFELPHIKPFLPYIAASRLNDKLWLNERNAFLFIERAWCQPKELILRREKEQNSTAGPVQFIVFFDAASINLVDYLNPLSAQVKFWQIRSELWQDWYPAVVQKIYLINPPRLINAVWKLAGLFLKKENLELIEIIGNHEDLREDFPACFIPREYGGLKFWPERHLWKVLSCPINIPHYFGASSVTTTLNSRFMTKGNDCYIQDCICLLRSFLKRAF</sequence>
<keyword evidence="2" id="KW-1185">Reference proteome</keyword>
<dbReference type="GO" id="GO:0005737">
    <property type="term" value="C:cytoplasm"/>
    <property type="evidence" value="ECO:0007669"/>
    <property type="project" value="TreeGrafter"/>
</dbReference>
<feature type="domain" description="CRAL-TRIO" evidence="1">
    <location>
        <begin position="125"/>
        <end position="244"/>
    </location>
</feature>
<dbReference type="Proteomes" id="UP000887581">
    <property type="component" value="Unplaced"/>
</dbReference>
<dbReference type="PANTHER" id="PTHR23324">
    <property type="entry name" value="SEC14 RELATED PROTEIN"/>
    <property type="match status" value="1"/>
</dbReference>
<protein>
    <submittedName>
        <fullName evidence="3">CRAL-TRIO domain-containing protein</fullName>
    </submittedName>
</protein>
<evidence type="ECO:0000313" key="3">
    <source>
        <dbReference type="WBParaSite" id="sdigi.contig1.g28.t1"/>
    </source>
</evidence>
<name>A0A915PC21_9BILA</name>
<accession>A0A915PC21</accession>
<evidence type="ECO:0000313" key="2">
    <source>
        <dbReference type="Proteomes" id="UP000887581"/>
    </source>
</evidence>
<dbReference type="PANTHER" id="PTHR23324:SF87">
    <property type="entry name" value="CRAL-TRIO DOMAIN-CONTAINING PROTEIN C34C12.6"/>
    <property type="match status" value="1"/>
</dbReference>
<dbReference type="InterPro" id="IPR036865">
    <property type="entry name" value="CRAL-TRIO_dom_sf"/>
</dbReference>
<dbReference type="Pfam" id="PF00650">
    <property type="entry name" value="CRAL_TRIO"/>
    <property type="match status" value="1"/>
</dbReference>
<evidence type="ECO:0000259" key="1">
    <source>
        <dbReference type="PROSITE" id="PS50191"/>
    </source>
</evidence>
<dbReference type="SMART" id="SM00516">
    <property type="entry name" value="SEC14"/>
    <property type="match status" value="1"/>
</dbReference>